<dbReference type="AlphaFoldDB" id="A0A8S1HSG0"/>
<reference evidence="2" key="1">
    <citation type="submission" date="2020-10" db="EMBL/GenBank/DDBJ databases">
        <authorList>
            <person name="Kikuchi T."/>
        </authorList>
    </citation>
    <scope>NUCLEOTIDE SEQUENCE</scope>
    <source>
        <strain evidence="2">NKZ352</strain>
    </source>
</reference>
<proteinExistence type="predicted"/>
<sequence length="358" mass="41117">MYLHEFGKVKVIKLFALLEDVCHGADGISDLTEAQIGEICHDVCKSLHNVCICPRDRRRFEAAAMTTADQRHRFLTANYVNGSFEIFRLDDMEKQRLNEQDRTKKTTSGITKQTVVPEVSIQTERIRDLNEEEFIISIPTENDKKISLLTIAASMTTNTTYVFSYTPTFVLYTLRTILPVDRRHLYAFVASSTRSTEYLKLPDELYVKMQEFLLACADMKEWSDPFRLVIHQKVQESIHSTASKFFQNSRRLQRQAENLERYYSSEAAADVKRNRCAVGHQVLTNRGQKRPHPGVSREEVKVGSDEPGKRIPVDPVNAFIERFQLEGHSNIECALDKIVQKVECHDDDYGLQSEDNSS</sequence>
<dbReference type="EMBL" id="CAJGYM010000085">
    <property type="protein sequence ID" value="CAD6197100.1"/>
    <property type="molecule type" value="Genomic_DNA"/>
</dbReference>
<comment type="caution">
    <text evidence="2">The sequence shown here is derived from an EMBL/GenBank/DDBJ whole genome shotgun (WGS) entry which is preliminary data.</text>
</comment>
<protein>
    <submittedName>
        <fullName evidence="2">Uncharacterized protein</fullName>
    </submittedName>
</protein>
<feature type="region of interest" description="Disordered" evidence="1">
    <location>
        <begin position="283"/>
        <end position="308"/>
    </location>
</feature>
<evidence type="ECO:0000256" key="1">
    <source>
        <dbReference type="SAM" id="MobiDB-lite"/>
    </source>
</evidence>
<evidence type="ECO:0000313" key="3">
    <source>
        <dbReference type="Proteomes" id="UP000835052"/>
    </source>
</evidence>
<keyword evidence="3" id="KW-1185">Reference proteome</keyword>
<dbReference type="Proteomes" id="UP000835052">
    <property type="component" value="Unassembled WGS sequence"/>
</dbReference>
<feature type="compositionally biased region" description="Basic and acidic residues" evidence="1">
    <location>
        <begin position="295"/>
        <end position="308"/>
    </location>
</feature>
<gene>
    <name evidence="2" type="ORF">CAUJ_LOCUS13010</name>
</gene>
<name>A0A8S1HSG0_9PELO</name>
<evidence type="ECO:0000313" key="2">
    <source>
        <dbReference type="EMBL" id="CAD6197100.1"/>
    </source>
</evidence>
<accession>A0A8S1HSG0</accession>
<organism evidence="2 3">
    <name type="scientific">Caenorhabditis auriculariae</name>
    <dbReference type="NCBI Taxonomy" id="2777116"/>
    <lineage>
        <taxon>Eukaryota</taxon>
        <taxon>Metazoa</taxon>
        <taxon>Ecdysozoa</taxon>
        <taxon>Nematoda</taxon>
        <taxon>Chromadorea</taxon>
        <taxon>Rhabditida</taxon>
        <taxon>Rhabditina</taxon>
        <taxon>Rhabditomorpha</taxon>
        <taxon>Rhabditoidea</taxon>
        <taxon>Rhabditidae</taxon>
        <taxon>Peloderinae</taxon>
        <taxon>Caenorhabditis</taxon>
    </lineage>
</organism>